<dbReference type="GeneID" id="17357989"/>
<dbReference type="Proteomes" id="UP000008141">
    <property type="component" value="Unassembled WGS sequence"/>
</dbReference>
<dbReference type="RefSeq" id="XP_005850555.1">
    <property type="nucleotide sequence ID" value="XM_005850493.1"/>
</dbReference>
<proteinExistence type="predicted"/>
<dbReference type="OrthoDB" id="544930at2759"/>
<dbReference type="KEGG" id="cvr:CHLNCDRAFT_140441"/>
<organism evidence="3">
    <name type="scientific">Chlorella variabilis</name>
    <name type="common">Green alga</name>
    <dbReference type="NCBI Taxonomy" id="554065"/>
    <lineage>
        <taxon>Eukaryota</taxon>
        <taxon>Viridiplantae</taxon>
        <taxon>Chlorophyta</taxon>
        <taxon>core chlorophytes</taxon>
        <taxon>Trebouxiophyceae</taxon>
        <taxon>Chlorellales</taxon>
        <taxon>Chlorellaceae</taxon>
        <taxon>Chlorella clade</taxon>
        <taxon>Chlorella</taxon>
    </lineage>
</organism>
<reference evidence="2 3" key="1">
    <citation type="journal article" date="2010" name="Plant Cell">
        <title>The Chlorella variabilis NC64A genome reveals adaptation to photosymbiosis, coevolution with viruses, and cryptic sex.</title>
        <authorList>
            <person name="Blanc G."/>
            <person name="Duncan G."/>
            <person name="Agarkova I."/>
            <person name="Borodovsky M."/>
            <person name="Gurnon J."/>
            <person name="Kuo A."/>
            <person name="Lindquist E."/>
            <person name="Lucas S."/>
            <person name="Pangilinan J."/>
            <person name="Polle J."/>
            <person name="Salamov A."/>
            <person name="Terry A."/>
            <person name="Yamada T."/>
            <person name="Dunigan D.D."/>
            <person name="Grigoriev I.V."/>
            <person name="Claverie J.M."/>
            <person name="Van Etten J.L."/>
        </authorList>
    </citation>
    <scope>NUCLEOTIDE SEQUENCE [LARGE SCALE GENOMIC DNA]</scope>
    <source>
        <strain evidence="2 3">NC64A</strain>
    </source>
</reference>
<dbReference type="AlphaFoldDB" id="E1Z720"/>
<accession>E1Z720</accession>
<dbReference type="PROSITE" id="PS51257">
    <property type="entry name" value="PROKAR_LIPOPROTEIN"/>
    <property type="match status" value="1"/>
</dbReference>
<feature type="chain" id="PRO_5003155674" description="Kazal-like domain-containing protein" evidence="1">
    <location>
        <begin position="22"/>
        <end position="200"/>
    </location>
</feature>
<evidence type="ECO:0008006" key="4">
    <source>
        <dbReference type="Google" id="ProtNLM"/>
    </source>
</evidence>
<protein>
    <recommendedName>
        <fullName evidence="4">Kazal-like domain-containing protein</fullName>
    </recommendedName>
</protein>
<feature type="signal peptide" evidence="1">
    <location>
        <begin position="1"/>
        <end position="21"/>
    </location>
</feature>
<evidence type="ECO:0000256" key="1">
    <source>
        <dbReference type="SAM" id="SignalP"/>
    </source>
</evidence>
<dbReference type="InParanoid" id="E1Z720"/>
<sequence length="200" mass="20285">MACRLPYLLLLASLFLAGCLAGKSGAGYAGGVQPAEAAAQPAQPTHLPDTDISRCKHMPKRSLPVCGQNGQSYGSLYEACLGGTTPRCRSQCPCPGTPPASCPGCKNVVCPAIYDPVCCNGRTFPNSCLAACCGYDAAECTPGACPSPPTNPPSCPGCKDILCPAIYDPVCCNGITFSNSCLASCCGYDSACTPGACPSP</sequence>
<name>E1Z720_CHLVA</name>
<dbReference type="EMBL" id="GL433837">
    <property type="protein sequence ID" value="EFN58453.1"/>
    <property type="molecule type" value="Genomic_DNA"/>
</dbReference>
<keyword evidence="1" id="KW-0732">Signal</keyword>
<keyword evidence="3" id="KW-1185">Reference proteome</keyword>
<gene>
    <name evidence="2" type="ORF">CHLNCDRAFT_140441</name>
</gene>
<evidence type="ECO:0000313" key="2">
    <source>
        <dbReference type="EMBL" id="EFN58453.1"/>
    </source>
</evidence>
<evidence type="ECO:0000313" key="3">
    <source>
        <dbReference type="Proteomes" id="UP000008141"/>
    </source>
</evidence>